<sequence>DPTAARQIAELQAELERCRREKVATEERHNKRVRDLKKSYSDALEWAYSVKPIPREHWLEKGYAEEYADAMDEFQDTFKQTIKELRTGTAGERIEVKVVSRLQDEEDLEVSADHDDVLMPYWKEFANAIVHWSEYHAGEATLQVVIRRIETPDAVLDVLCPAIKKSKVRAFGFTGDGSPKTWRFAKFIGDIIRTNHGLTSLGFHSVTLSNEEWKTIYNTIRMRYSQASIMRGFQLTNCFVGGISSELLRDVLTSNAKGINLEGNGMSSNESPIIAEFLASNPPLTSLLLKGNRFDDADSTLLANSLSSNTTLKTIYVVKNNIKQEGRLAFLRAIFDVSSLAACSASNHTCQVVGLGQDIFCLNCYDEPCVNKWVKIFAILSLSGQDSCINTALLSEVPASLMPVLLYRANDQDRYKTRFTDLYLELTDARRCKKHDVWDGLVNKKALSCVYDLIRSWVVPSIYV</sequence>
<dbReference type="InterPro" id="IPR052201">
    <property type="entry name" value="LRR-containing_regulator"/>
</dbReference>
<dbReference type="Proteomes" id="UP000266841">
    <property type="component" value="Unassembled WGS sequence"/>
</dbReference>
<name>K0S1P6_THAOC</name>
<reference evidence="2 3" key="1">
    <citation type="journal article" date="2012" name="Genome Biol.">
        <title>Genome and low-iron response of an oceanic diatom adapted to chronic iron limitation.</title>
        <authorList>
            <person name="Lommer M."/>
            <person name="Specht M."/>
            <person name="Roy A.S."/>
            <person name="Kraemer L."/>
            <person name="Andreson R."/>
            <person name="Gutowska M.A."/>
            <person name="Wolf J."/>
            <person name="Bergner S.V."/>
            <person name="Schilhabel M.B."/>
            <person name="Klostermeier U.C."/>
            <person name="Beiko R.G."/>
            <person name="Rosenstiel P."/>
            <person name="Hippler M."/>
            <person name="Laroche J."/>
        </authorList>
    </citation>
    <scope>NUCLEOTIDE SEQUENCE [LARGE SCALE GENOMIC DNA]</scope>
    <source>
        <strain evidence="2 3">CCMP1005</strain>
    </source>
</reference>
<keyword evidence="3" id="KW-1185">Reference proteome</keyword>
<dbReference type="EMBL" id="AGNL01034930">
    <property type="protein sequence ID" value="EJK54981.1"/>
    <property type="molecule type" value="Genomic_DNA"/>
</dbReference>
<keyword evidence="1" id="KW-0677">Repeat</keyword>
<organism evidence="2 3">
    <name type="scientific">Thalassiosira oceanica</name>
    <name type="common">Marine diatom</name>
    <dbReference type="NCBI Taxonomy" id="159749"/>
    <lineage>
        <taxon>Eukaryota</taxon>
        <taxon>Sar</taxon>
        <taxon>Stramenopiles</taxon>
        <taxon>Ochrophyta</taxon>
        <taxon>Bacillariophyta</taxon>
        <taxon>Coscinodiscophyceae</taxon>
        <taxon>Thalassiosirophycidae</taxon>
        <taxon>Thalassiosirales</taxon>
        <taxon>Thalassiosiraceae</taxon>
        <taxon>Thalassiosira</taxon>
    </lineage>
</organism>
<dbReference type="AlphaFoldDB" id="K0S1P6"/>
<proteinExistence type="predicted"/>
<dbReference type="OrthoDB" id="188902at2759"/>
<protein>
    <submittedName>
        <fullName evidence="2">Uncharacterized protein</fullName>
    </submittedName>
</protein>
<dbReference type="Gene3D" id="3.80.10.10">
    <property type="entry name" value="Ribonuclease Inhibitor"/>
    <property type="match status" value="1"/>
</dbReference>
<dbReference type="SUPFAM" id="SSF52047">
    <property type="entry name" value="RNI-like"/>
    <property type="match status" value="1"/>
</dbReference>
<gene>
    <name evidence="2" type="ORF">THAOC_25340</name>
</gene>
<evidence type="ECO:0000313" key="3">
    <source>
        <dbReference type="Proteomes" id="UP000266841"/>
    </source>
</evidence>
<accession>K0S1P6</accession>
<evidence type="ECO:0000256" key="1">
    <source>
        <dbReference type="ARBA" id="ARBA00022737"/>
    </source>
</evidence>
<dbReference type="PANTHER" id="PTHR24111">
    <property type="entry name" value="LEUCINE-RICH REPEAT-CONTAINING PROTEIN 34"/>
    <property type="match status" value="1"/>
</dbReference>
<comment type="caution">
    <text evidence="2">The sequence shown here is derived from an EMBL/GenBank/DDBJ whole genome shotgun (WGS) entry which is preliminary data.</text>
</comment>
<feature type="non-terminal residue" evidence="2">
    <location>
        <position position="1"/>
    </location>
</feature>
<evidence type="ECO:0000313" key="2">
    <source>
        <dbReference type="EMBL" id="EJK54981.1"/>
    </source>
</evidence>
<dbReference type="PANTHER" id="PTHR24111:SF3">
    <property type="entry name" value="LEUCINE-RICH REPEAT-CONTAINING PROTEIN 73"/>
    <property type="match status" value="1"/>
</dbReference>
<dbReference type="InterPro" id="IPR032675">
    <property type="entry name" value="LRR_dom_sf"/>
</dbReference>